<dbReference type="EMBL" id="VJZE01000442">
    <property type="protein sequence ID" value="MPY45357.1"/>
    <property type="molecule type" value="Genomic_DNA"/>
</dbReference>
<evidence type="ECO:0000313" key="1">
    <source>
        <dbReference type="EMBL" id="MPY45357.1"/>
    </source>
</evidence>
<name>A0A5N8WD71_9ACTN</name>
<proteinExistence type="predicted"/>
<evidence type="ECO:0000313" key="2">
    <source>
        <dbReference type="Proteomes" id="UP000326979"/>
    </source>
</evidence>
<keyword evidence="2" id="KW-1185">Reference proteome</keyword>
<reference evidence="1 2" key="1">
    <citation type="submission" date="2019-07" db="EMBL/GenBank/DDBJ databases">
        <title>New species of Amycolatopsis and Streptomyces.</title>
        <authorList>
            <person name="Duangmal K."/>
            <person name="Teo W.F.A."/>
            <person name="Lipun K."/>
        </authorList>
    </citation>
    <scope>NUCLEOTIDE SEQUENCE [LARGE SCALE GENOMIC DNA]</scope>
    <source>
        <strain evidence="1 2">TISTR 2346</strain>
    </source>
</reference>
<sequence>MRRQRLEASLFRLEQRACDLGLNQRLDPAWVRANAAPDGTHYLWPALWNSLLHRPDVPRQLRCELLITLRAGERVMSLLDVLPDDFTPLPRVTSREEGTQVSELLDRAPSVREWLLQEGEGSGRL</sequence>
<accession>A0A5N8WD71</accession>
<dbReference type="AlphaFoldDB" id="A0A5N8WD71"/>
<dbReference type="Proteomes" id="UP000326979">
    <property type="component" value="Unassembled WGS sequence"/>
</dbReference>
<organism evidence="1 2">
    <name type="scientific">Streptomyces phyllanthi</name>
    <dbReference type="NCBI Taxonomy" id="1803180"/>
    <lineage>
        <taxon>Bacteria</taxon>
        <taxon>Bacillati</taxon>
        <taxon>Actinomycetota</taxon>
        <taxon>Actinomycetes</taxon>
        <taxon>Kitasatosporales</taxon>
        <taxon>Streptomycetaceae</taxon>
        <taxon>Streptomyces</taxon>
    </lineage>
</organism>
<protein>
    <submittedName>
        <fullName evidence="1">Uncharacterized protein</fullName>
    </submittedName>
</protein>
<comment type="caution">
    <text evidence="1">The sequence shown here is derived from an EMBL/GenBank/DDBJ whole genome shotgun (WGS) entry which is preliminary data.</text>
</comment>
<gene>
    <name evidence="1" type="ORF">FNH04_37295</name>
</gene>